<name>A0A5S4FW00_9ACTN</name>
<feature type="region of interest" description="Disordered" evidence="1">
    <location>
        <begin position="27"/>
        <end position="46"/>
    </location>
</feature>
<dbReference type="Proteomes" id="UP000306628">
    <property type="component" value="Unassembled WGS sequence"/>
</dbReference>
<sequence>MKHDDAADARLPEMLREVGRMADAFAGEAREAEERRVTGADRTGQVTATVSGSARLLDVRIGARAMRDLDHVELSQAVLEAVGAAREAAAEELTEVLGRLNGGGRPQPGARGHPSARDLDAMLREAGHG</sequence>
<dbReference type="EMBL" id="VCKX01000235">
    <property type="protein sequence ID" value="TMR24833.1"/>
    <property type="molecule type" value="Genomic_DNA"/>
</dbReference>
<dbReference type="Gene3D" id="3.30.1310.10">
    <property type="entry name" value="Nucleoid-associated protein YbaB-like domain"/>
    <property type="match status" value="1"/>
</dbReference>
<dbReference type="AlphaFoldDB" id="A0A5S4FW00"/>
<proteinExistence type="predicted"/>
<keyword evidence="3" id="KW-1185">Reference proteome</keyword>
<organism evidence="2 3">
    <name type="scientific">Nonomuraea zeae</name>
    <dbReference type="NCBI Taxonomy" id="1642303"/>
    <lineage>
        <taxon>Bacteria</taxon>
        <taxon>Bacillati</taxon>
        <taxon>Actinomycetota</taxon>
        <taxon>Actinomycetes</taxon>
        <taxon>Streptosporangiales</taxon>
        <taxon>Streptosporangiaceae</taxon>
        <taxon>Nonomuraea</taxon>
    </lineage>
</organism>
<dbReference type="OrthoDB" id="3542755at2"/>
<evidence type="ECO:0000256" key="1">
    <source>
        <dbReference type="SAM" id="MobiDB-lite"/>
    </source>
</evidence>
<dbReference type="InterPro" id="IPR036894">
    <property type="entry name" value="YbaB-like_sf"/>
</dbReference>
<dbReference type="Pfam" id="PF02575">
    <property type="entry name" value="YbaB_DNA_bd"/>
    <property type="match status" value="1"/>
</dbReference>
<feature type="compositionally biased region" description="Basic and acidic residues" evidence="1">
    <location>
        <begin position="28"/>
        <end position="39"/>
    </location>
</feature>
<reference evidence="2 3" key="1">
    <citation type="submission" date="2019-05" db="EMBL/GenBank/DDBJ databases">
        <title>Draft genome sequence of Nonomuraea zeae DSM 100528.</title>
        <authorList>
            <person name="Saricaoglu S."/>
            <person name="Isik K."/>
        </authorList>
    </citation>
    <scope>NUCLEOTIDE SEQUENCE [LARGE SCALE GENOMIC DNA]</scope>
    <source>
        <strain evidence="2 3">DSM 100528</strain>
    </source>
</reference>
<dbReference type="GO" id="GO:0003677">
    <property type="term" value="F:DNA binding"/>
    <property type="evidence" value="ECO:0007669"/>
    <property type="project" value="InterPro"/>
</dbReference>
<accession>A0A5S4FW00</accession>
<evidence type="ECO:0000313" key="3">
    <source>
        <dbReference type="Proteomes" id="UP000306628"/>
    </source>
</evidence>
<protein>
    <submittedName>
        <fullName evidence="2">YbaB/EbfC family nucleoid-associated protein</fullName>
    </submittedName>
</protein>
<gene>
    <name evidence="2" type="ORF">ETD85_46040</name>
</gene>
<evidence type="ECO:0000313" key="2">
    <source>
        <dbReference type="EMBL" id="TMR24833.1"/>
    </source>
</evidence>
<dbReference type="RefSeq" id="WP_138696174.1">
    <property type="nucleotide sequence ID" value="NZ_JBHSAZ010000010.1"/>
</dbReference>
<dbReference type="SUPFAM" id="SSF82607">
    <property type="entry name" value="YbaB-like"/>
    <property type="match status" value="1"/>
</dbReference>
<comment type="caution">
    <text evidence="2">The sequence shown here is derived from an EMBL/GenBank/DDBJ whole genome shotgun (WGS) entry which is preliminary data.</text>
</comment>
<dbReference type="InterPro" id="IPR004401">
    <property type="entry name" value="YbaB/EbfC"/>
</dbReference>